<keyword evidence="1" id="KW-0812">Transmembrane</keyword>
<feature type="transmembrane region" description="Helical" evidence="1">
    <location>
        <begin position="52"/>
        <end position="73"/>
    </location>
</feature>
<sequence length="491" mass="56246">MARMTQLMALRHHESTKSIQLLPVRQDSERQPEEHGRKLTLREKFSPFPWKCFLLVWTLPLALAPIVVLAAAAEETSQNYLAGRQCYPNGMWSESLGATWRIMDSTYFFTPNLAFGKFSFSAAKVIDISWDLLVGRGGQLLLAYVNYRVFNEWLVYHMEMHLTSYKMYTAIAFQTTSLTALGVLGKEFLAFGDRSWKRFFRWLALLSMLLSTLFVLSFPTLIAAMTGYITASEAYIEDYSKNLIEVGKFEPITFIVEDAHRIGYSNPLVVTDGDSGLIKTIFSYMSETSTDEEFESIKDYSSQTFSVNRTSTWNFENANITLEAPSLTITLSKGRETKTPQGFRASLQTPNGRQGDYFPVGYIITHGSCRPNETYQWGFSYIFMFMVSIFNFVWSCIMVGMWLDTRRGSRMYNSGRRPGLLRSILDVSTAIREELGEEVDGMEEDDLKRRLNESGGALWVPKQELRITRTDSGQQDFKRRRKWALTKGSTF</sequence>
<feature type="transmembrane region" description="Helical" evidence="1">
    <location>
        <begin position="381"/>
        <end position="403"/>
    </location>
</feature>
<name>A0A1Y1YCZ7_9PLEO</name>
<evidence type="ECO:0000313" key="3">
    <source>
        <dbReference type="Proteomes" id="UP000193144"/>
    </source>
</evidence>
<keyword evidence="3" id="KW-1185">Reference proteome</keyword>
<keyword evidence="1" id="KW-0472">Membrane</keyword>
<reference evidence="2 3" key="1">
    <citation type="submission" date="2016-07" db="EMBL/GenBank/DDBJ databases">
        <title>Pervasive Adenine N6-methylation of Active Genes in Fungi.</title>
        <authorList>
            <consortium name="DOE Joint Genome Institute"/>
            <person name="Mondo S.J."/>
            <person name="Dannebaum R.O."/>
            <person name="Kuo R.C."/>
            <person name="Labutti K."/>
            <person name="Haridas S."/>
            <person name="Kuo A."/>
            <person name="Salamov A."/>
            <person name="Ahrendt S.R."/>
            <person name="Lipzen A."/>
            <person name="Sullivan W."/>
            <person name="Andreopoulos W.B."/>
            <person name="Clum A."/>
            <person name="Lindquist E."/>
            <person name="Daum C."/>
            <person name="Ramamoorthy G.K."/>
            <person name="Gryganskyi A."/>
            <person name="Culley D."/>
            <person name="Magnuson J.K."/>
            <person name="James T.Y."/>
            <person name="O'Malley M.A."/>
            <person name="Stajich J.E."/>
            <person name="Spatafora J.W."/>
            <person name="Visel A."/>
            <person name="Grigoriev I.V."/>
        </authorList>
    </citation>
    <scope>NUCLEOTIDE SEQUENCE [LARGE SCALE GENOMIC DNA]</scope>
    <source>
        <strain evidence="2 3">CBS 115471</strain>
    </source>
</reference>
<accession>A0A1Y1YCZ7</accession>
<dbReference type="EMBL" id="MCFA01000268">
    <property type="protein sequence ID" value="ORX95869.1"/>
    <property type="molecule type" value="Genomic_DNA"/>
</dbReference>
<dbReference type="Proteomes" id="UP000193144">
    <property type="component" value="Unassembled WGS sequence"/>
</dbReference>
<evidence type="ECO:0000256" key="1">
    <source>
        <dbReference type="SAM" id="Phobius"/>
    </source>
</evidence>
<dbReference type="STRING" id="1231657.A0A1Y1YCZ7"/>
<dbReference type="OrthoDB" id="3903561at2759"/>
<organism evidence="2 3">
    <name type="scientific">Clohesyomyces aquaticus</name>
    <dbReference type="NCBI Taxonomy" id="1231657"/>
    <lineage>
        <taxon>Eukaryota</taxon>
        <taxon>Fungi</taxon>
        <taxon>Dikarya</taxon>
        <taxon>Ascomycota</taxon>
        <taxon>Pezizomycotina</taxon>
        <taxon>Dothideomycetes</taxon>
        <taxon>Pleosporomycetidae</taxon>
        <taxon>Pleosporales</taxon>
        <taxon>Lindgomycetaceae</taxon>
        <taxon>Clohesyomyces</taxon>
    </lineage>
</organism>
<comment type="caution">
    <text evidence="2">The sequence shown here is derived from an EMBL/GenBank/DDBJ whole genome shotgun (WGS) entry which is preliminary data.</text>
</comment>
<protein>
    <submittedName>
        <fullName evidence="2">Uncharacterized protein</fullName>
    </submittedName>
</protein>
<keyword evidence="1" id="KW-1133">Transmembrane helix</keyword>
<feature type="transmembrane region" description="Helical" evidence="1">
    <location>
        <begin position="202"/>
        <end position="229"/>
    </location>
</feature>
<evidence type="ECO:0000313" key="2">
    <source>
        <dbReference type="EMBL" id="ORX95869.1"/>
    </source>
</evidence>
<proteinExistence type="predicted"/>
<dbReference type="AlphaFoldDB" id="A0A1Y1YCZ7"/>
<gene>
    <name evidence="2" type="ORF">BCR34DRAFT_187194</name>
</gene>
<feature type="transmembrane region" description="Helical" evidence="1">
    <location>
        <begin position="167"/>
        <end position="190"/>
    </location>
</feature>